<keyword evidence="3" id="KW-0804">Transcription</keyword>
<proteinExistence type="predicted"/>
<keyword evidence="7" id="KW-1185">Reference proteome</keyword>
<name>A0ABY3XKW4_9ACTN</name>
<dbReference type="InterPro" id="IPR036388">
    <property type="entry name" value="WH-like_DNA-bd_sf"/>
</dbReference>
<dbReference type="PANTHER" id="PTHR43132:SF8">
    <property type="entry name" value="HTH-TYPE TRANSCRIPTIONAL REGULATOR KMTR"/>
    <property type="match status" value="1"/>
</dbReference>
<evidence type="ECO:0000259" key="5">
    <source>
        <dbReference type="SMART" id="SM00418"/>
    </source>
</evidence>
<sequence>MESAFAAELLRRRGGGAVFGRWRDLVAKRTAMRYPARRAAGEHPRPLGSPGASPSAAAVRPGPARRAAPGTGAEASMAFHERAVAPYWSRINAYLGADAAHRGRILLGSGVEGLFGTLHTRAQWRPPVLEIDNELEEDIRPDGAGLTLLPSLFLHGRPVVRVAADAGAAFVLVYPVPLDADTAATLWDQPTRQDRALGALMGRTRAGILLALTESCTTTQLGRRLGISAAAASQHTTVLRAAGLVTSCRNLNTVLHSLTPLGTTLLNDGGRLGAATAREREYSVAS</sequence>
<dbReference type="RefSeq" id="WP_242748439.1">
    <property type="nucleotide sequence ID" value="NZ_CP093846.1"/>
</dbReference>
<dbReference type="InterPro" id="IPR036390">
    <property type="entry name" value="WH_DNA-bd_sf"/>
</dbReference>
<dbReference type="Pfam" id="PF12840">
    <property type="entry name" value="HTH_20"/>
    <property type="match status" value="1"/>
</dbReference>
<feature type="region of interest" description="Disordered" evidence="4">
    <location>
        <begin position="36"/>
        <end position="73"/>
    </location>
</feature>
<dbReference type="InterPro" id="IPR001845">
    <property type="entry name" value="HTH_ArsR_DNA-bd_dom"/>
</dbReference>
<evidence type="ECO:0000256" key="3">
    <source>
        <dbReference type="ARBA" id="ARBA00023163"/>
    </source>
</evidence>
<evidence type="ECO:0000313" key="7">
    <source>
        <dbReference type="Proteomes" id="UP001202244"/>
    </source>
</evidence>
<dbReference type="EMBL" id="CP093846">
    <property type="protein sequence ID" value="UNS95072.1"/>
    <property type="molecule type" value="Genomic_DNA"/>
</dbReference>
<dbReference type="SUPFAM" id="SSF46785">
    <property type="entry name" value="Winged helix' DNA-binding domain"/>
    <property type="match status" value="1"/>
</dbReference>
<accession>A0ABY3XKW4</accession>
<evidence type="ECO:0000313" key="6">
    <source>
        <dbReference type="EMBL" id="UNS95072.1"/>
    </source>
</evidence>
<feature type="compositionally biased region" description="Low complexity" evidence="4">
    <location>
        <begin position="46"/>
        <end position="70"/>
    </location>
</feature>
<dbReference type="SMART" id="SM00418">
    <property type="entry name" value="HTH_ARSR"/>
    <property type="match status" value="1"/>
</dbReference>
<reference evidence="6 7" key="1">
    <citation type="journal article" date="2023" name="Microbiol. Spectr.">
        <title>Synergy between Genome Mining, Metabolomics, and Bioinformatics Uncovers Antibacterial Chlorinated Carbazole Alkaloids and Their Biosynthetic Gene Cluster from Streptomyces tubbatahanensis sp. nov., a Novel Actinomycete Isolated from Sulu Sea, Philippines.</title>
        <authorList>
            <person name="Tenebro C.P."/>
            <person name="Trono D.J.V.L."/>
            <person name="Balida L.A.P."/>
            <person name="Bayog L.K.A."/>
            <person name="Bruna J.R."/>
            <person name="Sabido E.M."/>
            <person name="Caspe D.P.C."/>
            <person name="de Los Santos E.L.C."/>
            <person name="Saludes J.P."/>
            <person name="Dalisay D.S."/>
        </authorList>
    </citation>
    <scope>NUCLEOTIDE SEQUENCE [LARGE SCALE GENOMIC DNA]</scope>
    <source>
        <strain evidence="6 7">DSD3025</strain>
    </source>
</reference>
<gene>
    <name evidence="6" type="ORF">MMF93_00295</name>
</gene>
<dbReference type="PANTHER" id="PTHR43132">
    <property type="entry name" value="ARSENICAL RESISTANCE OPERON REPRESSOR ARSR-RELATED"/>
    <property type="match status" value="1"/>
</dbReference>
<dbReference type="Proteomes" id="UP001202244">
    <property type="component" value="Chromosome"/>
</dbReference>
<evidence type="ECO:0000256" key="2">
    <source>
        <dbReference type="ARBA" id="ARBA00023125"/>
    </source>
</evidence>
<dbReference type="InterPro" id="IPR051011">
    <property type="entry name" value="Metal_resp_trans_reg"/>
</dbReference>
<evidence type="ECO:0000256" key="1">
    <source>
        <dbReference type="ARBA" id="ARBA00023015"/>
    </source>
</evidence>
<organism evidence="6 7">
    <name type="scientific">Streptomyces tubbatahanensis</name>
    <dbReference type="NCBI Taxonomy" id="2923272"/>
    <lineage>
        <taxon>Bacteria</taxon>
        <taxon>Bacillati</taxon>
        <taxon>Actinomycetota</taxon>
        <taxon>Actinomycetes</taxon>
        <taxon>Kitasatosporales</taxon>
        <taxon>Streptomycetaceae</taxon>
        <taxon>Streptomyces</taxon>
    </lineage>
</organism>
<dbReference type="Gene3D" id="1.10.10.10">
    <property type="entry name" value="Winged helix-like DNA-binding domain superfamily/Winged helix DNA-binding domain"/>
    <property type="match status" value="1"/>
</dbReference>
<dbReference type="InterPro" id="IPR011991">
    <property type="entry name" value="ArsR-like_HTH"/>
</dbReference>
<protein>
    <submittedName>
        <fullName evidence="6">Winged helix-turn-helix domain-containing protein</fullName>
    </submittedName>
</protein>
<feature type="domain" description="HTH arsR-type" evidence="5">
    <location>
        <begin position="195"/>
        <end position="266"/>
    </location>
</feature>
<dbReference type="CDD" id="cd00090">
    <property type="entry name" value="HTH_ARSR"/>
    <property type="match status" value="1"/>
</dbReference>
<keyword evidence="2" id="KW-0238">DNA-binding</keyword>
<keyword evidence="1" id="KW-0805">Transcription regulation</keyword>
<evidence type="ECO:0000256" key="4">
    <source>
        <dbReference type="SAM" id="MobiDB-lite"/>
    </source>
</evidence>